<feature type="transmembrane region" description="Helical" evidence="8">
    <location>
        <begin position="261"/>
        <end position="294"/>
    </location>
</feature>
<dbReference type="CDD" id="cd00130">
    <property type="entry name" value="PAS"/>
    <property type="match status" value="1"/>
</dbReference>
<dbReference type="eggNOG" id="COG0004">
    <property type="taxonomic scope" value="Bacteria"/>
</dbReference>
<dbReference type="Proteomes" id="UP000006327">
    <property type="component" value="Unassembled WGS sequence"/>
</dbReference>
<dbReference type="AlphaFoldDB" id="K6YHJ7"/>
<feature type="transmembrane region" description="Helical" evidence="8">
    <location>
        <begin position="85"/>
        <end position="107"/>
    </location>
</feature>
<dbReference type="Gene3D" id="3.30.70.270">
    <property type="match status" value="1"/>
</dbReference>
<dbReference type="PROSITE" id="PS01219">
    <property type="entry name" value="AMMONIUM_TRANSP"/>
    <property type="match status" value="1"/>
</dbReference>
<feature type="transmembrane region" description="Helical" evidence="8">
    <location>
        <begin position="348"/>
        <end position="369"/>
    </location>
</feature>
<name>K6YHJ7_9ALTE</name>
<dbReference type="InterPro" id="IPR001905">
    <property type="entry name" value="Ammonium_transpt"/>
</dbReference>
<dbReference type="InterPro" id="IPR000014">
    <property type="entry name" value="PAS"/>
</dbReference>
<dbReference type="InterPro" id="IPR000160">
    <property type="entry name" value="GGDEF_dom"/>
</dbReference>
<dbReference type="PROSITE" id="PS50883">
    <property type="entry name" value="EAL"/>
    <property type="match status" value="1"/>
</dbReference>
<dbReference type="NCBIfam" id="TIGR00229">
    <property type="entry name" value="sensory_box"/>
    <property type="match status" value="1"/>
</dbReference>
<evidence type="ECO:0000313" key="13">
    <source>
        <dbReference type="EMBL" id="GAC17652.1"/>
    </source>
</evidence>
<dbReference type="GO" id="GO:0016020">
    <property type="term" value="C:membrane"/>
    <property type="evidence" value="ECO:0007669"/>
    <property type="project" value="UniProtKB-SubCell"/>
</dbReference>
<feature type="transmembrane region" description="Helical" evidence="8">
    <location>
        <begin position="197"/>
        <end position="220"/>
    </location>
</feature>
<dbReference type="Pfam" id="PF00990">
    <property type="entry name" value="GGDEF"/>
    <property type="match status" value="1"/>
</dbReference>
<gene>
    <name evidence="13" type="ORF">GARC_0671</name>
</gene>
<comment type="subcellular location">
    <subcellularLocation>
        <location evidence="1">Membrane</location>
        <topology evidence="1">Multi-pass membrane protein</topology>
    </subcellularLocation>
</comment>
<feature type="domain" description="GGDEF" evidence="12">
    <location>
        <begin position="618"/>
        <end position="751"/>
    </location>
</feature>
<sequence length="1027" mass="113706">MLDHLWLLISTMFVFLMQVGFLCLESGRTRSKNNINVAAKNVTDFIISACVFWLFGFGLMFGPSVAGWIGSGEFLFGQNNTPYQILFFLFQMMFCSTAATLTSGAVAERMRFSGYIYITIILSAFIYPLVGHWAWAGAFTSGNEGWLQQLGFIDFAGSTVVHSVGGWVALAAVLVIGPRLGRFQSAHSFPSGSNIPMAALGTMLIWFGWFGFNGGSALIFDDLVPIIILNTCLAGIWGGLASTVLHQITQRYVDVGSSLNGIIAGLVGVTAGCHAVSPVEAAFIGILAGVIAHYGSELLDKLEIDDALKVIPTHLFAGVWGTLAVGFFGDPLILATGLTMIEQVAVQLLGIFTIGVFSFCVSYLFIVLINRSHPLRVSQEDEVRGLNISEHHATTELIDLLDEMQTHQTEGNYSLAVKEEPFTEVGQIAKKYNQVISQVSQEMLAREKAMKQFKLSEKRKSAILDSSMDCIISIDWQGHIIEFNPAAERTLGILKNQISGLCFIDNFALEENKKAFLVSLSHQFSHASGLVLDRRSKVQLKRASGQTFPAEVTITSARVSMDKRLEFTLHLRDVTQEQKIQSRLHFLAYKDPLTHLSNRTHLMRELNLAVRDAKFNNDVIALFFLDLDNFKKINDTLGHKAGDVLLVEVASRLNKVCGEQDIVARLGGDEFIIVVRGELTTKIVCEKAQQVLAVLRDVITIKEKNYRIPTSIGIAISESGSVSSDELIQHADIAMYHAKTKGRDNFQLYTQLMGEKAHAEGEYERRIQAALELNQLSMVYQPKVTAQGTLVSFEALIRWHHPTLGDISPAEFIPIAEQSNLIVAIGEFVIVSVLKTIKQWFAQGYQVLPVSINIAGRHLVCPEFLPFIKTQLTHYNIDGKYIEIEITESMLIEDIDTCVSILNELKSLNCSVSVDDFGTGYSSLSYLKILPLDILKIDRSFVAESDVKNEDAEICATIVNLAKSLKLTTIAEGIETESQLATLQKMGCDYYQGFYFHRPQSVADASKLLIQKDLTQYSEESVVNILY</sequence>
<dbReference type="SUPFAM" id="SSF141868">
    <property type="entry name" value="EAL domain-like"/>
    <property type="match status" value="1"/>
</dbReference>
<evidence type="ECO:0000256" key="3">
    <source>
        <dbReference type="ARBA" id="ARBA00022448"/>
    </source>
</evidence>
<dbReference type="SUPFAM" id="SSF55785">
    <property type="entry name" value="PYP-like sensor domain (PAS domain)"/>
    <property type="match status" value="1"/>
</dbReference>
<evidence type="ECO:0000313" key="14">
    <source>
        <dbReference type="Proteomes" id="UP000006327"/>
    </source>
</evidence>
<dbReference type="SUPFAM" id="SSF55073">
    <property type="entry name" value="Nucleotide cyclase"/>
    <property type="match status" value="1"/>
</dbReference>
<feature type="transmembrane region" description="Helical" evidence="8">
    <location>
        <begin position="114"/>
        <end position="135"/>
    </location>
</feature>
<dbReference type="Pfam" id="PF13426">
    <property type="entry name" value="PAS_9"/>
    <property type="match status" value="1"/>
</dbReference>
<dbReference type="eggNOG" id="COG5001">
    <property type="taxonomic scope" value="Bacteria"/>
</dbReference>
<evidence type="ECO:0000256" key="7">
    <source>
        <dbReference type="ARBA" id="ARBA00023177"/>
    </source>
</evidence>
<dbReference type="Pfam" id="PF00563">
    <property type="entry name" value="EAL"/>
    <property type="match status" value="1"/>
</dbReference>
<dbReference type="OrthoDB" id="9816034at2"/>
<dbReference type="RefSeq" id="WP_007616654.1">
    <property type="nucleotide sequence ID" value="NZ_BAEO01000009.1"/>
</dbReference>
<dbReference type="CDD" id="cd01948">
    <property type="entry name" value="EAL"/>
    <property type="match status" value="1"/>
</dbReference>
<dbReference type="InterPro" id="IPR018047">
    <property type="entry name" value="Ammonium_transpt_CS"/>
</dbReference>
<keyword evidence="7" id="KW-0924">Ammonia transport</keyword>
<dbReference type="SMART" id="SM00091">
    <property type="entry name" value="PAS"/>
    <property type="match status" value="1"/>
</dbReference>
<dbReference type="InterPro" id="IPR043128">
    <property type="entry name" value="Rev_trsase/Diguanyl_cyclase"/>
</dbReference>
<comment type="similarity">
    <text evidence="2">Belongs to the ammonia transporter channel (TC 1.A.11.2) family.</text>
</comment>
<dbReference type="PANTHER" id="PTHR44757">
    <property type="entry name" value="DIGUANYLATE CYCLASE DGCP"/>
    <property type="match status" value="1"/>
</dbReference>
<dbReference type="InterPro" id="IPR029020">
    <property type="entry name" value="Ammonium/urea_transptr"/>
</dbReference>
<feature type="domain" description="PAS" evidence="9">
    <location>
        <begin position="456"/>
        <end position="527"/>
    </location>
</feature>
<dbReference type="Gene3D" id="3.20.20.450">
    <property type="entry name" value="EAL domain"/>
    <property type="match status" value="1"/>
</dbReference>
<feature type="transmembrane region" description="Helical" evidence="8">
    <location>
        <begin position="155"/>
        <end position="176"/>
    </location>
</feature>
<protein>
    <submittedName>
        <fullName evidence="13">Diguanylate cyclase/phosphodiesterase with PAS/PAC sensor(S)</fullName>
    </submittedName>
</protein>
<keyword evidence="5 8" id="KW-1133">Transmembrane helix</keyword>
<dbReference type="CDD" id="cd01949">
    <property type="entry name" value="GGDEF"/>
    <property type="match status" value="1"/>
</dbReference>
<feature type="transmembrane region" description="Helical" evidence="8">
    <location>
        <begin position="314"/>
        <end position="336"/>
    </location>
</feature>
<dbReference type="SUPFAM" id="SSF111352">
    <property type="entry name" value="Ammonium transporter"/>
    <property type="match status" value="1"/>
</dbReference>
<evidence type="ECO:0000256" key="2">
    <source>
        <dbReference type="ARBA" id="ARBA00005887"/>
    </source>
</evidence>
<organism evidence="13 14">
    <name type="scientific">Paraglaciecola arctica BSs20135</name>
    <dbReference type="NCBI Taxonomy" id="493475"/>
    <lineage>
        <taxon>Bacteria</taxon>
        <taxon>Pseudomonadati</taxon>
        <taxon>Pseudomonadota</taxon>
        <taxon>Gammaproteobacteria</taxon>
        <taxon>Alteromonadales</taxon>
        <taxon>Alteromonadaceae</taxon>
        <taxon>Paraglaciecola</taxon>
    </lineage>
</organism>
<dbReference type="InterPro" id="IPR024041">
    <property type="entry name" value="NH4_transpt_AmtB-like_dom"/>
</dbReference>
<dbReference type="Gene3D" id="1.10.3430.10">
    <property type="entry name" value="Ammonium transporter AmtB like domains"/>
    <property type="match status" value="1"/>
</dbReference>
<dbReference type="SMART" id="SM00052">
    <property type="entry name" value="EAL"/>
    <property type="match status" value="1"/>
</dbReference>
<feature type="transmembrane region" description="Helical" evidence="8">
    <location>
        <begin position="6"/>
        <end position="24"/>
    </location>
</feature>
<dbReference type="PROSITE" id="PS50113">
    <property type="entry name" value="PAC"/>
    <property type="match status" value="1"/>
</dbReference>
<evidence type="ECO:0000256" key="1">
    <source>
        <dbReference type="ARBA" id="ARBA00004141"/>
    </source>
</evidence>
<evidence type="ECO:0000259" key="12">
    <source>
        <dbReference type="PROSITE" id="PS50887"/>
    </source>
</evidence>
<dbReference type="InterPro" id="IPR052155">
    <property type="entry name" value="Biofilm_reg_signaling"/>
</dbReference>
<keyword evidence="6 8" id="KW-0472">Membrane</keyword>
<dbReference type="PROSITE" id="PS50887">
    <property type="entry name" value="GGDEF"/>
    <property type="match status" value="1"/>
</dbReference>
<dbReference type="PROSITE" id="PS50112">
    <property type="entry name" value="PAS"/>
    <property type="match status" value="1"/>
</dbReference>
<evidence type="ECO:0000259" key="11">
    <source>
        <dbReference type="PROSITE" id="PS50883"/>
    </source>
</evidence>
<evidence type="ECO:0000256" key="4">
    <source>
        <dbReference type="ARBA" id="ARBA00022692"/>
    </source>
</evidence>
<evidence type="ECO:0000259" key="10">
    <source>
        <dbReference type="PROSITE" id="PS50113"/>
    </source>
</evidence>
<proteinExistence type="inferred from homology"/>
<evidence type="ECO:0000256" key="5">
    <source>
        <dbReference type="ARBA" id="ARBA00022989"/>
    </source>
</evidence>
<dbReference type="STRING" id="493475.GARC_0671"/>
<keyword evidence="14" id="KW-1185">Reference proteome</keyword>
<dbReference type="Pfam" id="PF00909">
    <property type="entry name" value="Ammonium_transp"/>
    <property type="match status" value="1"/>
</dbReference>
<dbReference type="GO" id="GO:0008519">
    <property type="term" value="F:ammonium channel activity"/>
    <property type="evidence" value="ECO:0007669"/>
    <property type="project" value="InterPro"/>
</dbReference>
<dbReference type="InterPro" id="IPR035965">
    <property type="entry name" value="PAS-like_dom_sf"/>
</dbReference>
<evidence type="ECO:0000259" key="9">
    <source>
        <dbReference type="PROSITE" id="PS50112"/>
    </source>
</evidence>
<dbReference type="PANTHER" id="PTHR44757:SF2">
    <property type="entry name" value="BIOFILM ARCHITECTURE MAINTENANCE PROTEIN MBAA"/>
    <property type="match status" value="1"/>
</dbReference>
<feature type="transmembrane region" description="Helical" evidence="8">
    <location>
        <begin position="45"/>
        <end position="65"/>
    </location>
</feature>
<dbReference type="EMBL" id="BAEO01000009">
    <property type="protein sequence ID" value="GAC17652.1"/>
    <property type="molecule type" value="Genomic_DNA"/>
</dbReference>
<evidence type="ECO:0000256" key="8">
    <source>
        <dbReference type="SAM" id="Phobius"/>
    </source>
</evidence>
<evidence type="ECO:0000256" key="6">
    <source>
        <dbReference type="ARBA" id="ARBA00023136"/>
    </source>
</evidence>
<dbReference type="InterPro" id="IPR000700">
    <property type="entry name" value="PAS-assoc_C"/>
</dbReference>
<reference evidence="13 14" key="1">
    <citation type="journal article" date="2017" name="Antonie Van Leeuwenhoek">
        <title>Rhizobium rhizosphaerae sp. nov., a novel species isolated from rice rhizosphere.</title>
        <authorList>
            <person name="Zhao J.J."/>
            <person name="Zhang J."/>
            <person name="Zhang R.J."/>
            <person name="Zhang C.W."/>
            <person name="Yin H.Q."/>
            <person name="Zhang X.X."/>
        </authorList>
    </citation>
    <scope>NUCLEOTIDE SEQUENCE [LARGE SCALE GENOMIC DNA]</scope>
    <source>
        <strain evidence="13 14">BSs20135</strain>
    </source>
</reference>
<comment type="caution">
    <text evidence="13">The sequence shown here is derived from an EMBL/GenBank/DDBJ whole genome shotgun (WGS) entry which is preliminary data.</text>
</comment>
<dbReference type="NCBIfam" id="TIGR00254">
    <property type="entry name" value="GGDEF"/>
    <property type="match status" value="1"/>
</dbReference>
<keyword evidence="3" id="KW-0813">Transport</keyword>
<dbReference type="InterPro" id="IPR001633">
    <property type="entry name" value="EAL_dom"/>
</dbReference>
<dbReference type="InterPro" id="IPR029787">
    <property type="entry name" value="Nucleotide_cyclase"/>
</dbReference>
<dbReference type="Gene3D" id="3.30.450.20">
    <property type="entry name" value="PAS domain"/>
    <property type="match status" value="1"/>
</dbReference>
<feature type="domain" description="EAL" evidence="11">
    <location>
        <begin position="760"/>
        <end position="1013"/>
    </location>
</feature>
<accession>K6YHJ7</accession>
<keyword evidence="4 8" id="KW-0812">Transmembrane</keyword>
<dbReference type="SMART" id="SM00267">
    <property type="entry name" value="GGDEF"/>
    <property type="match status" value="1"/>
</dbReference>
<dbReference type="InterPro" id="IPR035919">
    <property type="entry name" value="EAL_sf"/>
</dbReference>
<feature type="transmembrane region" description="Helical" evidence="8">
    <location>
        <begin position="226"/>
        <end position="249"/>
    </location>
</feature>
<dbReference type="NCBIfam" id="TIGR00836">
    <property type="entry name" value="amt"/>
    <property type="match status" value="1"/>
</dbReference>
<feature type="domain" description="PAC" evidence="10">
    <location>
        <begin position="534"/>
        <end position="586"/>
    </location>
</feature>